<gene>
    <name evidence="2" type="ORF">HINF_LOCUS11951</name>
    <name evidence="3" type="ORF">HINF_LOCUS63007</name>
</gene>
<evidence type="ECO:0000256" key="1">
    <source>
        <dbReference type="SAM" id="Phobius"/>
    </source>
</evidence>
<reference evidence="3 4" key="2">
    <citation type="submission" date="2024-07" db="EMBL/GenBank/DDBJ databases">
        <authorList>
            <person name="Akdeniz Z."/>
        </authorList>
    </citation>
    <scope>NUCLEOTIDE SEQUENCE [LARGE SCALE GENOMIC DNA]</scope>
</reference>
<keyword evidence="1" id="KW-0472">Membrane</keyword>
<protein>
    <submittedName>
        <fullName evidence="3">Hypothetical_protein</fullName>
    </submittedName>
</protein>
<dbReference type="Proteomes" id="UP001642409">
    <property type="component" value="Unassembled WGS sequence"/>
</dbReference>
<dbReference type="EMBL" id="CATOUU010000309">
    <property type="protein sequence ID" value="CAI9924306.1"/>
    <property type="molecule type" value="Genomic_DNA"/>
</dbReference>
<comment type="caution">
    <text evidence="2">The sequence shown here is derived from an EMBL/GenBank/DDBJ whole genome shotgun (WGS) entry which is preliminary data.</text>
</comment>
<dbReference type="AlphaFoldDB" id="A0AA86NT19"/>
<proteinExistence type="predicted"/>
<reference evidence="2" key="1">
    <citation type="submission" date="2023-06" db="EMBL/GenBank/DDBJ databases">
        <authorList>
            <person name="Kurt Z."/>
        </authorList>
    </citation>
    <scope>NUCLEOTIDE SEQUENCE</scope>
</reference>
<evidence type="ECO:0000313" key="4">
    <source>
        <dbReference type="Proteomes" id="UP001642409"/>
    </source>
</evidence>
<accession>A0AA86NT19</accession>
<evidence type="ECO:0000313" key="2">
    <source>
        <dbReference type="EMBL" id="CAI9924306.1"/>
    </source>
</evidence>
<sequence length="143" mass="16283">MYHEWLSPAISVKFYLRRVQIQKIIYPFFAFVYSNLNTIIYNYLYIKLVFSTPNVQQTAGSSRICGQIVHQADKDQSTALKYKVAFIQHLIQEQALAGSPSSLFSIVSTLNQLQFKASLQTSSTLINRENFLNPKTGNATPQK</sequence>
<dbReference type="EMBL" id="CAXDID020000390">
    <property type="protein sequence ID" value="CAL6086115.1"/>
    <property type="molecule type" value="Genomic_DNA"/>
</dbReference>
<evidence type="ECO:0000313" key="3">
    <source>
        <dbReference type="EMBL" id="CAL6086115.1"/>
    </source>
</evidence>
<keyword evidence="4" id="KW-1185">Reference proteome</keyword>
<keyword evidence="1" id="KW-1133">Transmembrane helix</keyword>
<organism evidence="2">
    <name type="scientific">Hexamita inflata</name>
    <dbReference type="NCBI Taxonomy" id="28002"/>
    <lineage>
        <taxon>Eukaryota</taxon>
        <taxon>Metamonada</taxon>
        <taxon>Diplomonadida</taxon>
        <taxon>Hexamitidae</taxon>
        <taxon>Hexamitinae</taxon>
        <taxon>Hexamita</taxon>
    </lineage>
</organism>
<name>A0AA86NT19_9EUKA</name>
<keyword evidence="1" id="KW-0812">Transmembrane</keyword>
<feature type="transmembrane region" description="Helical" evidence="1">
    <location>
        <begin position="24"/>
        <end position="46"/>
    </location>
</feature>